<accession>A0A5C5ZV03</accession>
<feature type="transmembrane region" description="Helical" evidence="1">
    <location>
        <begin position="30"/>
        <end position="49"/>
    </location>
</feature>
<reference evidence="3 4" key="1">
    <citation type="submission" date="2019-02" db="EMBL/GenBank/DDBJ databases">
        <title>Deep-cultivation of Planctomycetes and their phenomic and genomic characterization uncovers novel biology.</title>
        <authorList>
            <person name="Wiegand S."/>
            <person name="Jogler M."/>
            <person name="Boedeker C."/>
            <person name="Pinto D."/>
            <person name="Vollmers J."/>
            <person name="Rivas-Marin E."/>
            <person name="Kohn T."/>
            <person name="Peeters S.H."/>
            <person name="Heuer A."/>
            <person name="Rast P."/>
            <person name="Oberbeckmann S."/>
            <person name="Bunk B."/>
            <person name="Jeske O."/>
            <person name="Meyerdierks A."/>
            <person name="Storesund J.E."/>
            <person name="Kallscheuer N."/>
            <person name="Luecker S."/>
            <person name="Lage O.M."/>
            <person name="Pohl T."/>
            <person name="Merkel B.J."/>
            <person name="Hornburger P."/>
            <person name="Mueller R.-W."/>
            <person name="Bruemmer F."/>
            <person name="Labrenz M."/>
            <person name="Spormann A.M."/>
            <person name="Op Den Camp H."/>
            <person name="Overmann J."/>
            <person name="Amann R."/>
            <person name="Jetten M.S.M."/>
            <person name="Mascher T."/>
            <person name="Medema M.H."/>
            <person name="Devos D.P."/>
            <person name="Kaster A.-K."/>
            <person name="Ovreas L."/>
            <person name="Rohde M."/>
            <person name="Galperin M.Y."/>
            <person name="Jogler C."/>
        </authorList>
    </citation>
    <scope>NUCLEOTIDE SEQUENCE [LARGE SCALE GENOMIC DNA]</scope>
    <source>
        <strain evidence="3 4">Pla100</strain>
    </source>
</reference>
<keyword evidence="1" id="KW-1133">Transmembrane helix</keyword>
<keyword evidence="1" id="KW-0812">Transmembrane</keyword>
<dbReference type="InterPro" id="IPR018391">
    <property type="entry name" value="PQQ_b-propeller_rpt"/>
</dbReference>
<evidence type="ECO:0000313" key="4">
    <source>
        <dbReference type="Proteomes" id="UP000316213"/>
    </source>
</evidence>
<dbReference type="PANTHER" id="PTHR34512:SF30">
    <property type="entry name" value="OUTER MEMBRANE PROTEIN ASSEMBLY FACTOR BAMB"/>
    <property type="match status" value="1"/>
</dbReference>
<evidence type="ECO:0000259" key="2">
    <source>
        <dbReference type="Pfam" id="PF13360"/>
    </source>
</evidence>
<dbReference type="SUPFAM" id="SSF50998">
    <property type="entry name" value="Quinoprotein alcohol dehydrogenase-like"/>
    <property type="match status" value="1"/>
</dbReference>
<dbReference type="SMART" id="SM00564">
    <property type="entry name" value="PQQ"/>
    <property type="match status" value="4"/>
</dbReference>
<keyword evidence="1" id="KW-0472">Membrane</keyword>
<dbReference type="AlphaFoldDB" id="A0A5C5ZV03"/>
<name>A0A5C5ZV03_9BACT</name>
<dbReference type="Proteomes" id="UP000316213">
    <property type="component" value="Unassembled WGS sequence"/>
</dbReference>
<dbReference type="RefSeq" id="WP_231603565.1">
    <property type="nucleotide sequence ID" value="NZ_SJPM01000015.1"/>
</dbReference>
<sequence length="472" mass="50506">MTTRSYCQFHCLNDHSMGRSTFTIDARWGAVARCILVVISLSLSMAYMATVQATDDWSRFHGSDGSGKVASGALPTTWTSQDYDWTMALGGTDVGSPVVAGGVVYLLDATTTKEQAKSVDLLAVDLKTGQELWRRAHPITDIRRHARNSPASTTPVVDGDRVFFAYGDAKGAYLHAYDTDGQKQWSRDLGPWTGYHGFGTSPMVVGSKVILFNSQQVDKLEDWQVAGESRMMAFDRTTGEDVWSTPLKATRPCYGVPAIYSGSPTQLIAANTGNGIFSLDAQSGRMLWSLEVFDKRSCSSPLVVTGLEVGDLAIGTCGSGGGGNILSAVRIPTQPGQQPEEVIRITSSAPYVPTSVVKDHLLFTVSDAGVASCFDLNDGGKKLWNERLGGNFGASPIIVGDRLLMIALDGTAHVTEASAMRSPVSEFDLGGSAGATPAFASGRLILRVGNQLHCLHTERLAERVGAISQRSR</sequence>
<dbReference type="InterPro" id="IPR011047">
    <property type="entry name" value="Quinoprotein_ADH-like_sf"/>
</dbReference>
<feature type="domain" description="Pyrrolo-quinoline quinone repeat" evidence="2">
    <location>
        <begin position="148"/>
        <end position="251"/>
    </location>
</feature>
<evidence type="ECO:0000256" key="1">
    <source>
        <dbReference type="SAM" id="Phobius"/>
    </source>
</evidence>
<dbReference type="InterPro" id="IPR015943">
    <property type="entry name" value="WD40/YVTN_repeat-like_dom_sf"/>
</dbReference>
<comment type="caution">
    <text evidence="3">The sequence shown here is derived from an EMBL/GenBank/DDBJ whole genome shotgun (WGS) entry which is preliminary data.</text>
</comment>
<dbReference type="InterPro" id="IPR002372">
    <property type="entry name" value="PQQ_rpt_dom"/>
</dbReference>
<protein>
    <submittedName>
        <fullName evidence="3">Outer membrane biogenesis protein BamB</fullName>
    </submittedName>
</protein>
<keyword evidence="4" id="KW-1185">Reference proteome</keyword>
<dbReference type="PANTHER" id="PTHR34512">
    <property type="entry name" value="CELL SURFACE PROTEIN"/>
    <property type="match status" value="1"/>
</dbReference>
<dbReference type="EMBL" id="SJPM01000015">
    <property type="protein sequence ID" value="TWT91362.1"/>
    <property type="molecule type" value="Genomic_DNA"/>
</dbReference>
<dbReference type="Gene3D" id="2.130.10.10">
    <property type="entry name" value="YVTN repeat-like/Quinoprotein amine dehydrogenase"/>
    <property type="match status" value="2"/>
</dbReference>
<proteinExistence type="predicted"/>
<evidence type="ECO:0000313" key="3">
    <source>
        <dbReference type="EMBL" id="TWT91362.1"/>
    </source>
</evidence>
<gene>
    <name evidence="3" type="ORF">Pla100_52100</name>
</gene>
<dbReference type="Pfam" id="PF13360">
    <property type="entry name" value="PQQ_2"/>
    <property type="match status" value="1"/>
</dbReference>
<organism evidence="3 4">
    <name type="scientific">Neorhodopirellula pilleata</name>
    <dbReference type="NCBI Taxonomy" id="2714738"/>
    <lineage>
        <taxon>Bacteria</taxon>
        <taxon>Pseudomonadati</taxon>
        <taxon>Planctomycetota</taxon>
        <taxon>Planctomycetia</taxon>
        <taxon>Pirellulales</taxon>
        <taxon>Pirellulaceae</taxon>
        <taxon>Neorhodopirellula</taxon>
    </lineage>
</organism>